<dbReference type="AlphaFoldDB" id="A0A2P4UFX3"/>
<organism evidence="1 2">
    <name type="scientific">Actinomadura rubteroloni</name>
    <dbReference type="NCBI Taxonomy" id="1926885"/>
    <lineage>
        <taxon>Bacteria</taxon>
        <taxon>Bacillati</taxon>
        <taxon>Actinomycetota</taxon>
        <taxon>Actinomycetes</taxon>
        <taxon>Streptosporangiales</taxon>
        <taxon>Thermomonosporaceae</taxon>
        <taxon>Actinomadura</taxon>
    </lineage>
</organism>
<sequence length="438" mass="47873">MGPATVEARGTKHLPGIWSAAHSGEVSDIREAATTLHGQLQRGLGRAARRAADRPGAGEYVYDCVRRDPRWDARCDDRSLYYARLMVDLELPAGPLAEHLFDPADHADADEARVRLTLDVLADLVRLSRREAASPLRRYAEEGAHWFEALDTLVRLGDPRLTDGLETLVAARCDDDALADLFAGSGGPVAAAWAARSPRIAAALDRRRGRGRPVPPVAAARSRRDRTDDELLDIARRRDDGAIGAIFELGRRRAPVLLDLAEELLARPSRWGGAVARALWDYGPETLPRARDWAAERGGCRGVGLGLLARHGTREDIPLLMTHLEDALERRDWAASAAPIEGLGRLRAGEAVPLLKTAWSESSYSYLRPRVLTALTRTAPHTAEAFTAEGLWDCEEAVRAIAVQTAPLTDDTRVRLQRLQLDEAEDPGVRAASAARLV</sequence>
<proteinExistence type="predicted"/>
<dbReference type="EMBL" id="MTBP01000002">
    <property type="protein sequence ID" value="POM23957.1"/>
    <property type="molecule type" value="Genomic_DNA"/>
</dbReference>
<gene>
    <name evidence="1" type="ORF">BTM25_25840</name>
</gene>
<keyword evidence="2" id="KW-1185">Reference proteome</keyword>
<protein>
    <recommendedName>
        <fullName evidence="3">HEAT repeat domain-containing protein</fullName>
    </recommendedName>
</protein>
<comment type="caution">
    <text evidence="1">The sequence shown here is derived from an EMBL/GenBank/DDBJ whole genome shotgun (WGS) entry which is preliminary data.</text>
</comment>
<accession>A0A2P4UFX3</accession>
<dbReference type="Proteomes" id="UP000242367">
    <property type="component" value="Unassembled WGS sequence"/>
</dbReference>
<reference evidence="1 2" key="1">
    <citation type="journal article" date="2017" name="Chemistry">
        <title>Isolation, Biosynthesis and Chemical Modifications of Rubterolones A-F: Rare Tropolone Alkaloids from Actinomadura sp. 5-2.</title>
        <authorList>
            <person name="Guo H."/>
            <person name="Benndorf R."/>
            <person name="Leichnitz D."/>
            <person name="Klassen J.L."/>
            <person name="Vollmers J."/>
            <person name="Gorls H."/>
            <person name="Steinacker M."/>
            <person name="Weigel C."/>
            <person name="Dahse H.M."/>
            <person name="Kaster A.K."/>
            <person name="de Beer Z.W."/>
            <person name="Poulsen M."/>
            <person name="Beemelmanns C."/>
        </authorList>
    </citation>
    <scope>NUCLEOTIDE SEQUENCE [LARGE SCALE GENOMIC DNA]</scope>
    <source>
        <strain evidence="1 2">5-2</strain>
    </source>
</reference>
<evidence type="ECO:0000313" key="1">
    <source>
        <dbReference type="EMBL" id="POM23957.1"/>
    </source>
</evidence>
<evidence type="ECO:0000313" key="2">
    <source>
        <dbReference type="Proteomes" id="UP000242367"/>
    </source>
</evidence>
<name>A0A2P4UFX3_9ACTN</name>
<evidence type="ECO:0008006" key="3">
    <source>
        <dbReference type="Google" id="ProtNLM"/>
    </source>
</evidence>